<evidence type="ECO:0000256" key="7">
    <source>
        <dbReference type="ARBA" id="ARBA00022779"/>
    </source>
</evidence>
<dbReference type="GO" id="GO:0005886">
    <property type="term" value="C:plasma membrane"/>
    <property type="evidence" value="ECO:0007669"/>
    <property type="project" value="UniProtKB-SubCell"/>
</dbReference>
<evidence type="ECO:0000256" key="2">
    <source>
        <dbReference type="ARBA" id="ARBA00004162"/>
    </source>
</evidence>
<evidence type="ECO:0000256" key="4">
    <source>
        <dbReference type="ARBA" id="ARBA00022475"/>
    </source>
</evidence>
<evidence type="ECO:0000256" key="10">
    <source>
        <dbReference type="RuleBase" id="RU364125"/>
    </source>
</evidence>
<evidence type="ECO:0000313" key="12">
    <source>
        <dbReference type="EMBL" id="RRJ82462.1"/>
    </source>
</evidence>
<comment type="caution">
    <text evidence="12">The sequence shown here is derived from an EMBL/GenBank/DDBJ whole genome shotgun (WGS) entry which is preliminary data.</text>
</comment>
<evidence type="ECO:0000256" key="9">
    <source>
        <dbReference type="ARBA" id="ARBA00023136"/>
    </source>
</evidence>
<reference evidence="12 13" key="2">
    <citation type="submission" date="2018-12" db="EMBL/GenBank/DDBJ databases">
        <title>Simiduia agarivorans gen. nov., sp. nov., a marine, agarolytic bacterium isolated from shallow coastal water from Keelung, Taiwan.</title>
        <authorList>
            <person name="Shieh W.Y."/>
        </authorList>
    </citation>
    <scope>NUCLEOTIDE SEQUENCE [LARGE SCALE GENOMIC DNA]</scope>
    <source>
        <strain evidence="12 13">GTF-13</strain>
    </source>
</reference>
<evidence type="ECO:0000256" key="6">
    <source>
        <dbReference type="ARBA" id="ARBA00022692"/>
    </source>
</evidence>
<keyword evidence="10" id="KW-0997">Cell inner membrane</keyword>
<dbReference type="InterPro" id="IPR005503">
    <property type="entry name" value="FliL"/>
</dbReference>
<comment type="function">
    <text evidence="1 10">Controls the rotational direction of flagella during chemotaxis.</text>
</comment>
<keyword evidence="6" id="KW-0812">Transmembrane</keyword>
<dbReference type="RefSeq" id="WP_125016211.1">
    <property type="nucleotide sequence ID" value="NZ_QWEZ01000002.1"/>
</dbReference>
<feature type="chain" id="PRO_5018085557" description="Flagellar protein FliL" evidence="11">
    <location>
        <begin position="22"/>
        <end position="134"/>
    </location>
</feature>
<sequence length="134" mass="14876">MRYLSSLLLLLPLWLAASAWAEEEGSAPAKEPAQYITLKPSFVASLGTRSYLKADVSLRARGDVAVKQIEHHMPLLRDGLVLLFSAQKFADVEGAEGREQLRQNALVVLQERLTAETGKPLVEDLLFTSFVIQR</sequence>
<dbReference type="GO" id="GO:0009425">
    <property type="term" value="C:bacterial-type flagellum basal body"/>
    <property type="evidence" value="ECO:0007669"/>
    <property type="project" value="InterPro"/>
</dbReference>
<feature type="signal peptide" evidence="11">
    <location>
        <begin position="1"/>
        <end position="21"/>
    </location>
</feature>
<dbReference type="Pfam" id="PF03748">
    <property type="entry name" value="FliL"/>
    <property type="match status" value="1"/>
</dbReference>
<dbReference type="Proteomes" id="UP000280792">
    <property type="component" value="Unassembled WGS sequence"/>
</dbReference>
<dbReference type="GO" id="GO:0071978">
    <property type="term" value="P:bacterial-type flagellum-dependent swarming motility"/>
    <property type="evidence" value="ECO:0007669"/>
    <property type="project" value="TreeGrafter"/>
</dbReference>
<keyword evidence="12" id="KW-0969">Cilium</keyword>
<gene>
    <name evidence="12" type="ORF">D0544_11340</name>
</gene>
<dbReference type="EMBL" id="QWEZ01000002">
    <property type="protein sequence ID" value="RRJ82462.1"/>
    <property type="molecule type" value="Genomic_DNA"/>
</dbReference>
<dbReference type="PANTHER" id="PTHR35091:SF2">
    <property type="entry name" value="FLAGELLAR PROTEIN FLIL"/>
    <property type="match status" value="1"/>
</dbReference>
<keyword evidence="5 10" id="KW-0145">Chemotaxis</keyword>
<keyword evidence="7 10" id="KW-0283">Flagellar rotation</keyword>
<keyword evidence="13" id="KW-1185">Reference proteome</keyword>
<accession>A0A3P3VIG9</accession>
<reference evidence="12 13" key="1">
    <citation type="submission" date="2018-08" db="EMBL/GenBank/DDBJ databases">
        <authorList>
            <person name="Khan S.A."/>
        </authorList>
    </citation>
    <scope>NUCLEOTIDE SEQUENCE [LARGE SCALE GENOMIC DNA]</scope>
    <source>
        <strain evidence="12 13">GTF-13</strain>
    </source>
</reference>
<proteinExistence type="inferred from homology"/>
<dbReference type="AlphaFoldDB" id="A0A3P3VIG9"/>
<evidence type="ECO:0000256" key="8">
    <source>
        <dbReference type="ARBA" id="ARBA00022989"/>
    </source>
</evidence>
<comment type="subcellular location">
    <subcellularLocation>
        <location evidence="10">Cell inner membrane</location>
    </subcellularLocation>
    <subcellularLocation>
        <location evidence="2">Cell membrane</location>
        <topology evidence="2">Single-pass membrane protein</topology>
    </subcellularLocation>
</comment>
<keyword evidence="9 10" id="KW-0472">Membrane</keyword>
<protein>
    <recommendedName>
        <fullName evidence="10">Flagellar protein FliL</fullName>
    </recommendedName>
</protein>
<evidence type="ECO:0000256" key="11">
    <source>
        <dbReference type="SAM" id="SignalP"/>
    </source>
</evidence>
<evidence type="ECO:0000313" key="13">
    <source>
        <dbReference type="Proteomes" id="UP000280792"/>
    </source>
</evidence>
<evidence type="ECO:0000256" key="3">
    <source>
        <dbReference type="ARBA" id="ARBA00008281"/>
    </source>
</evidence>
<dbReference type="GO" id="GO:0006935">
    <property type="term" value="P:chemotaxis"/>
    <property type="evidence" value="ECO:0007669"/>
    <property type="project" value="UniProtKB-KW"/>
</dbReference>
<comment type="similarity">
    <text evidence="3 10">Belongs to the FliL family.</text>
</comment>
<keyword evidence="12" id="KW-0282">Flagellum</keyword>
<keyword evidence="4" id="KW-1003">Cell membrane</keyword>
<keyword evidence="12" id="KW-0966">Cell projection</keyword>
<dbReference type="PANTHER" id="PTHR35091">
    <property type="entry name" value="FLAGELLAR PROTEIN FLIL"/>
    <property type="match status" value="1"/>
</dbReference>
<keyword evidence="11" id="KW-0732">Signal</keyword>
<name>A0A3P3VIG9_9GAMM</name>
<organism evidence="12 13">
    <name type="scientific">Aestuariirhabdus litorea</name>
    <dbReference type="NCBI Taxonomy" id="2528527"/>
    <lineage>
        <taxon>Bacteria</taxon>
        <taxon>Pseudomonadati</taxon>
        <taxon>Pseudomonadota</taxon>
        <taxon>Gammaproteobacteria</taxon>
        <taxon>Oceanospirillales</taxon>
        <taxon>Aestuariirhabdaceae</taxon>
        <taxon>Aestuariirhabdus</taxon>
    </lineage>
</organism>
<evidence type="ECO:0000256" key="5">
    <source>
        <dbReference type="ARBA" id="ARBA00022500"/>
    </source>
</evidence>
<evidence type="ECO:0000256" key="1">
    <source>
        <dbReference type="ARBA" id="ARBA00002254"/>
    </source>
</evidence>
<keyword evidence="8" id="KW-1133">Transmembrane helix</keyword>